<evidence type="ECO:0000256" key="1">
    <source>
        <dbReference type="SAM" id="MobiDB-lite"/>
    </source>
</evidence>
<feature type="compositionally biased region" description="Basic and acidic residues" evidence="1">
    <location>
        <begin position="27"/>
        <end position="52"/>
    </location>
</feature>
<feature type="region of interest" description="Disordered" evidence="1">
    <location>
        <begin position="1"/>
        <end position="53"/>
    </location>
</feature>
<keyword evidence="3" id="KW-1185">Reference proteome</keyword>
<evidence type="ECO:0000313" key="3">
    <source>
        <dbReference type="Proteomes" id="UP000445000"/>
    </source>
</evidence>
<evidence type="ECO:0000313" key="2">
    <source>
        <dbReference type="EMBL" id="GFE79141.1"/>
    </source>
</evidence>
<dbReference type="EMBL" id="BLJN01000001">
    <property type="protein sequence ID" value="GFE79141.1"/>
    <property type="molecule type" value="Genomic_DNA"/>
</dbReference>
<reference evidence="3" key="1">
    <citation type="submission" date="2020-01" db="EMBL/GenBank/DDBJ databases">
        <title>'Steroidobacter agaridevorans' sp. nov., agar-degrading bacteria isolated from rhizosphere soils.</title>
        <authorList>
            <person name="Ikenaga M."/>
            <person name="Kataoka M."/>
            <person name="Murouchi A."/>
            <person name="Katsuragi S."/>
            <person name="Sakai M."/>
        </authorList>
    </citation>
    <scope>NUCLEOTIDE SEQUENCE [LARGE SCALE GENOMIC DNA]</scope>
    <source>
        <strain evidence="3">YU21-B</strain>
    </source>
</reference>
<name>A0A829Y804_9GAMM</name>
<proteinExistence type="predicted"/>
<accession>A0A829Y804</accession>
<protein>
    <submittedName>
        <fullName evidence="2">Uncharacterized protein</fullName>
    </submittedName>
</protein>
<dbReference type="Proteomes" id="UP000445000">
    <property type="component" value="Unassembled WGS sequence"/>
</dbReference>
<organism evidence="2 3">
    <name type="scientific">Steroidobacter agaridevorans</name>
    <dbReference type="NCBI Taxonomy" id="2695856"/>
    <lineage>
        <taxon>Bacteria</taxon>
        <taxon>Pseudomonadati</taxon>
        <taxon>Pseudomonadota</taxon>
        <taxon>Gammaproteobacteria</taxon>
        <taxon>Steroidobacterales</taxon>
        <taxon>Steroidobacteraceae</taxon>
        <taxon>Steroidobacter</taxon>
    </lineage>
</organism>
<gene>
    <name evidence="2" type="ORF">GCM10011487_11410</name>
</gene>
<sequence>MGTGGIKGKGPTPAERKRHRSPKQASTRRDQATSRTSPAEKEKGPKRLTRDDENVEAAAIAFAVVTGPWHIASFRRPFAAAGWDRYGSLLTVTIPAVAHGFLTELPTGGRPGASCEAECAGG</sequence>
<comment type="caution">
    <text evidence="2">The sequence shown here is derived from an EMBL/GenBank/DDBJ whole genome shotgun (WGS) entry which is preliminary data.</text>
</comment>
<dbReference type="AlphaFoldDB" id="A0A829Y804"/>